<name>A0ACC5RAA8_9HYPH</name>
<comment type="caution">
    <text evidence="1">The sequence shown here is derived from an EMBL/GenBank/DDBJ whole genome shotgun (WGS) entry which is preliminary data.</text>
</comment>
<protein>
    <submittedName>
        <fullName evidence="1">Autotransporter outer membrane beta-barrel domain-containing protein</fullName>
    </submittedName>
</protein>
<reference evidence="1" key="1">
    <citation type="submission" date="2021-01" db="EMBL/GenBank/DDBJ databases">
        <authorList>
            <person name="Sun Q."/>
        </authorList>
    </citation>
    <scope>NUCLEOTIDE SEQUENCE</scope>
    <source>
        <strain evidence="1">YIM B02566</strain>
    </source>
</reference>
<keyword evidence="2" id="KW-1185">Reference proteome</keyword>
<sequence>MKKQVSLVALSGALLFLPSLLASEARAQSCENISGENEVSNDEVTGCLKPVVNYRSLINVSDIVRRVVAGELVGQGEPEPAGLLLDRPEDVAARLAGGDIAVEPTADVVTAPAAQRKWNAWIDGKYSWIEGSDDLDGSKGPLINAMAGIDYRLSDRVVLGLIGTYEDSRLKTQGILPIKQTTEGFGGGAYTGITVTPNIVFSGIALYSGIETEVDYSGFGSGKTDSDRVQLSSAFTGYWYFGTTRLSPSVTLAWSKEWQDEYTNNINPAQTFETGVLTGGTVLGHTFALSGTTSVEPWAGAFLDYTFLNETHTDGLGTDSIDEQADLRLQLGLNLNLASNVQLVLTGETAGLIVDETDSYAGEANLAIQF</sequence>
<dbReference type="EMBL" id="JAENHL010000008">
    <property type="protein sequence ID" value="MBK1869559.1"/>
    <property type="molecule type" value="Genomic_DNA"/>
</dbReference>
<organism evidence="1 2">
    <name type="scientific">Taklimakanibacter albus</name>
    <dbReference type="NCBI Taxonomy" id="2800327"/>
    <lineage>
        <taxon>Bacteria</taxon>
        <taxon>Pseudomonadati</taxon>
        <taxon>Pseudomonadota</taxon>
        <taxon>Alphaproteobacteria</taxon>
        <taxon>Hyphomicrobiales</taxon>
        <taxon>Aestuariivirgaceae</taxon>
        <taxon>Taklimakanibacter</taxon>
    </lineage>
</organism>
<accession>A0ACC5RAA8</accession>
<evidence type="ECO:0000313" key="2">
    <source>
        <dbReference type="Proteomes" id="UP000616151"/>
    </source>
</evidence>
<proteinExistence type="predicted"/>
<dbReference type="Proteomes" id="UP000616151">
    <property type="component" value="Unassembled WGS sequence"/>
</dbReference>
<evidence type="ECO:0000313" key="1">
    <source>
        <dbReference type="EMBL" id="MBK1869559.1"/>
    </source>
</evidence>
<gene>
    <name evidence="1" type="ORF">JHL16_24580</name>
</gene>